<gene>
    <name evidence="1" type="ORF">E2C01_058495</name>
</gene>
<evidence type="ECO:0000313" key="2">
    <source>
        <dbReference type="Proteomes" id="UP000324222"/>
    </source>
</evidence>
<evidence type="ECO:0000313" key="1">
    <source>
        <dbReference type="EMBL" id="MPC64381.1"/>
    </source>
</evidence>
<dbReference type="Proteomes" id="UP000324222">
    <property type="component" value="Unassembled WGS sequence"/>
</dbReference>
<organism evidence="1 2">
    <name type="scientific">Portunus trituberculatus</name>
    <name type="common">Swimming crab</name>
    <name type="synonym">Neptunus trituberculatus</name>
    <dbReference type="NCBI Taxonomy" id="210409"/>
    <lineage>
        <taxon>Eukaryota</taxon>
        <taxon>Metazoa</taxon>
        <taxon>Ecdysozoa</taxon>
        <taxon>Arthropoda</taxon>
        <taxon>Crustacea</taxon>
        <taxon>Multicrustacea</taxon>
        <taxon>Malacostraca</taxon>
        <taxon>Eumalacostraca</taxon>
        <taxon>Eucarida</taxon>
        <taxon>Decapoda</taxon>
        <taxon>Pleocyemata</taxon>
        <taxon>Brachyura</taxon>
        <taxon>Eubrachyura</taxon>
        <taxon>Portunoidea</taxon>
        <taxon>Portunidae</taxon>
        <taxon>Portuninae</taxon>
        <taxon>Portunus</taxon>
    </lineage>
</organism>
<comment type="caution">
    <text evidence="1">The sequence shown here is derived from an EMBL/GenBank/DDBJ whole genome shotgun (WGS) entry which is preliminary data.</text>
</comment>
<sequence>MDRGSVSRVSSHGRDELVVKQVRATVSVGVTSEDVLGGARSSQITPEIRSSTGSSLYRSSLSACCQRLCCQRLSADVL</sequence>
<dbReference type="EMBL" id="VSRR010022003">
    <property type="protein sequence ID" value="MPC64381.1"/>
    <property type="molecule type" value="Genomic_DNA"/>
</dbReference>
<name>A0A5B7GVQ7_PORTR</name>
<dbReference type="AlphaFoldDB" id="A0A5B7GVQ7"/>
<proteinExistence type="predicted"/>
<keyword evidence="2" id="KW-1185">Reference proteome</keyword>
<reference evidence="1 2" key="1">
    <citation type="submission" date="2019-05" db="EMBL/GenBank/DDBJ databases">
        <title>Another draft genome of Portunus trituberculatus and its Hox gene families provides insights of decapod evolution.</title>
        <authorList>
            <person name="Jeong J.-H."/>
            <person name="Song I."/>
            <person name="Kim S."/>
            <person name="Choi T."/>
            <person name="Kim D."/>
            <person name="Ryu S."/>
            <person name="Kim W."/>
        </authorList>
    </citation>
    <scope>NUCLEOTIDE SEQUENCE [LARGE SCALE GENOMIC DNA]</scope>
    <source>
        <tissue evidence="1">Muscle</tissue>
    </source>
</reference>
<accession>A0A5B7GVQ7</accession>
<protein>
    <submittedName>
        <fullName evidence="1">Uncharacterized protein</fullName>
    </submittedName>
</protein>